<feature type="domain" description="Arrestin C-terminal-like" evidence="3">
    <location>
        <begin position="180"/>
        <end position="311"/>
    </location>
</feature>
<reference evidence="4 5" key="1">
    <citation type="journal article" date="2015" name="Nat. Commun.">
        <title>Lucilia cuprina genome unlocks parasitic fly biology to underpin future interventions.</title>
        <authorList>
            <person name="Anstead C.A."/>
            <person name="Korhonen P.K."/>
            <person name="Young N.D."/>
            <person name="Hall R.S."/>
            <person name="Jex A.R."/>
            <person name="Murali S.C."/>
            <person name="Hughes D.S."/>
            <person name="Lee S.F."/>
            <person name="Perry T."/>
            <person name="Stroehlein A.J."/>
            <person name="Ansell B.R."/>
            <person name="Breugelmans B."/>
            <person name="Hofmann A."/>
            <person name="Qu J."/>
            <person name="Dugan S."/>
            <person name="Lee S.L."/>
            <person name="Chao H."/>
            <person name="Dinh H."/>
            <person name="Han Y."/>
            <person name="Doddapaneni H.V."/>
            <person name="Worley K.C."/>
            <person name="Muzny D.M."/>
            <person name="Ioannidis P."/>
            <person name="Waterhouse R.M."/>
            <person name="Zdobnov E.M."/>
            <person name="James P.J."/>
            <person name="Bagnall N.H."/>
            <person name="Kotze A.C."/>
            <person name="Gibbs R.A."/>
            <person name="Richards S."/>
            <person name="Batterham P."/>
            <person name="Gasser R.B."/>
        </authorList>
    </citation>
    <scope>NUCLEOTIDE SEQUENCE [LARGE SCALE GENOMIC DNA]</scope>
    <source>
        <strain evidence="4 5">LS</strain>
        <tissue evidence="4">Full body</tissue>
    </source>
</reference>
<dbReference type="Pfam" id="PF00339">
    <property type="entry name" value="Arrestin_N"/>
    <property type="match status" value="1"/>
</dbReference>
<dbReference type="EMBL" id="JRES01001517">
    <property type="protein sequence ID" value="KNC22316.1"/>
    <property type="molecule type" value="Genomic_DNA"/>
</dbReference>
<comment type="caution">
    <text evidence="4">The sequence shown here is derived from an EMBL/GenBank/DDBJ whole genome shotgun (WGS) entry which is preliminary data.</text>
</comment>
<sequence length="351" mass="39262">AFNSSSGHTKMPRKLLKFLIIFDNTSLLYFPGQFLSGRVLLELQDDTPALGLHFHVVGEGVVRAGTGRQERGTYDKENYIDFRMRLLGDVDQGPTVLSPGIHSFPFKLGLPLGLPSTFLGRYGWIQYYCKAALREPNGLIHKNHQVFIVMNPIDLNMEKPILAQPFTCEVEHKMGVACVGGGMVKCRVALDRGGYVPGESVLVTAFISNHSNATIKRTKASLTETIEYLARGKVVQTEKRALAVLVRGKIRPGGKDEWQNDSLYVPPLPPTNLHGCHLIKISYDVFFVIEPKSLEKEIKLQLPIVLATYPFRSTGNDISNTWPDSVLKPDTHYPSTLPIFRPWLHEKPESN</sequence>
<dbReference type="OMA" id="NEWAETI"/>
<protein>
    <recommendedName>
        <fullName evidence="3">Arrestin C-terminal-like domain-containing protein</fullName>
    </recommendedName>
</protein>
<evidence type="ECO:0000256" key="2">
    <source>
        <dbReference type="ARBA" id="ARBA00022606"/>
    </source>
</evidence>
<dbReference type="InterPro" id="IPR011022">
    <property type="entry name" value="Arrestin_C-like"/>
</dbReference>
<keyword evidence="2" id="KW-0716">Sensory transduction</keyword>
<dbReference type="PANTHER" id="PTHR11188">
    <property type="entry name" value="ARRESTIN DOMAIN CONTAINING PROTEIN"/>
    <property type="match status" value="1"/>
</dbReference>
<evidence type="ECO:0000313" key="5">
    <source>
        <dbReference type="Proteomes" id="UP000037069"/>
    </source>
</evidence>
<name>A0A0L0BQM5_LUCCU</name>
<dbReference type="AlphaFoldDB" id="A0A0L0BQM5"/>
<evidence type="ECO:0000256" key="1">
    <source>
        <dbReference type="ARBA" id="ARBA00005298"/>
    </source>
</evidence>
<dbReference type="SUPFAM" id="SSF81296">
    <property type="entry name" value="E set domains"/>
    <property type="match status" value="2"/>
</dbReference>
<dbReference type="InterPro" id="IPR014756">
    <property type="entry name" value="Ig_E-set"/>
</dbReference>
<dbReference type="InterPro" id="IPR014752">
    <property type="entry name" value="Arrestin-like_C"/>
</dbReference>
<dbReference type="InterPro" id="IPR011021">
    <property type="entry name" value="Arrestin-like_N"/>
</dbReference>
<evidence type="ECO:0000259" key="3">
    <source>
        <dbReference type="SMART" id="SM01017"/>
    </source>
</evidence>
<proteinExistence type="inferred from homology"/>
<dbReference type="STRING" id="7375.A0A0L0BQM5"/>
<keyword evidence="5" id="KW-1185">Reference proteome</keyword>
<organism evidence="4 5">
    <name type="scientific">Lucilia cuprina</name>
    <name type="common">Green bottle fly</name>
    <name type="synonym">Australian sheep blowfly</name>
    <dbReference type="NCBI Taxonomy" id="7375"/>
    <lineage>
        <taxon>Eukaryota</taxon>
        <taxon>Metazoa</taxon>
        <taxon>Ecdysozoa</taxon>
        <taxon>Arthropoda</taxon>
        <taxon>Hexapoda</taxon>
        <taxon>Insecta</taxon>
        <taxon>Pterygota</taxon>
        <taxon>Neoptera</taxon>
        <taxon>Endopterygota</taxon>
        <taxon>Diptera</taxon>
        <taxon>Brachycera</taxon>
        <taxon>Muscomorpha</taxon>
        <taxon>Oestroidea</taxon>
        <taxon>Calliphoridae</taxon>
        <taxon>Luciliinae</taxon>
        <taxon>Lucilia</taxon>
    </lineage>
</organism>
<dbReference type="GO" id="GO:0015031">
    <property type="term" value="P:protein transport"/>
    <property type="evidence" value="ECO:0007669"/>
    <property type="project" value="TreeGrafter"/>
</dbReference>
<dbReference type="Pfam" id="PF02752">
    <property type="entry name" value="Arrestin_C"/>
    <property type="match status" value="1"/>
</dbReference>
<dbReference type="PANTHER" id="PTHR11188:SF17">
    <property type="entry name" value="FI21816P1"/>
    <property type="match status" value="1"/>
</dbReference>
<dbReference type="Proteomes" id="UP000037069">
    <property type="component" value="Unassembled WGS sequence"/>
</dbReference>
<dbReference type="InterPro" id="IPR050357">
    <property type="entry name" value="Arrestin_domain-protein"/>
</dbReference>
<feature type="non-terminal residue" evidence="4">
    <location>
        <position position="1"/>
    </location>
</feature>
<dbReference type="GO" id="GO:0005737">
    <property type="term" value="C:cytoplasm"/>
    <property type="evidence" value="ECO:0007669"/>
    <property type="project" value="TreeGrafter"/>
</dbReference>
<evidence type="ECO:0000313" key="4">
    <source>
        <dbReference type="EMBL" id="KNC22316.1"/>
    </source>
</evidence>
<comment type="similarity">
    <text evidence="1">Belongs to the arrestin family.</text>
</comment>
<dbReference type="OrthoDB" id="2333384at2759"/>
<gene>
    <name evidence="4" type="ORF">FF38_07310</name>
</gene>
<accession>A0A0L0BQM5</accession>
<dbReference type="Gene3D" id="2.60.40.640">
    <property type="match status" value="2"/>
</dbReference>
<dbReference type="SMART" id="SM01017">
    <property type="entry name" value="Arrestin_C"/>
    <property type="match status" value="1"/>
</dbReference>